<proteinExistence type="inferred from homology"/>
<dbReference type="EMBL" id="BAABBV010000001">
    <property type="protein sequence ID" value="GAA4161740.1"/>
    <property type="molecule type" value="Genomic_DNA"/>
</dbReference>
<evidence type="ECO:0000313" key="3">
    <source>
        <dbReference type="EMBL" id="GAA4161740.1"/>
    </source>
</evidence>
<gene>
    <name evidence="3" type="ORF">GCM10022286_19750</name>
</gene>
<evidence type="ECO:0000256" key="1">
    <source>
        <dbReference type="ARBA" id="ARBA00006484"/>
    </source>
</evidence>
<dbReference type="InterPro" id="IPR051122">
    <property type="entry name" value="SDR_DHRS6-like"/>
</dbReference>
<reference evidence="3" key="1">
    <citation type="journal article" date="2014" name="Int. J. Syst. Evol. Microbiol.">
        <title>Complete genome of a new Firmicutes species belonging to the dominant human colonic microbiota ('Ruminococcus bicirculans') reveals two chromosomes and a selective capacity to utilize plant glucans.</title>
        <authorList>
            <consortium name="NISC Comparative Sequencing Program"/>
            <person name="Wegmann U."/>
            <person name="Louis P."/>
            <person name="Goesmann A."/>
            <person name="Henrissat B."/>
            <person name="Duncan S.H."/>
            <person name="Flint H.J."/>
        </authorList>
    </citation>
    <scope>NUCLEOTIDE SEQUENCE</scope>
    <source>
        <strain evidence="3">JCM 17590</strain>
    </source>
</reference>
<accession>A0ABP7ZKL3</accession>
<sequence>MTVNTSSRIVIIGGTSGLGLAIARRAADSGAAVTIASRRPDSIERALAQLPAGVVGRAVDASSSSAVAAFFDEVGEFDHLAYTAAENLTGLPLAEYTVDRAQEFFGLRLFHALNAVRLAVPHLSTKGSITLMSGTAAFKGGSGWTLGTAVSGAMVSAARSLAVELAPLRVNVVAPGVVRSPLWAQLSDADREGMYAGLAASLPLGRVGEPDDVAKAFLALMDQDYVTGAVSVVDGGTLVA</sequence>
<dbReference type="PRINTS" id="PR00081">
    <property type="entry name" value="GDHRDH"/>
</dbReference>
<comment type="caution">
    <text evidence="3">The sequence shown here is derived from an EMBL/GenBank/DDBJ whole genome shotgun (WGS) entry which is preliminary data.</text>
</comment>
<name>A0ABP7ZKL3_9MICO</name>
<dbReference type="RefSeq" id="WP_344791608.1">
    <property type="nucleotide sequence ID" value="NZ_BAABBV010000001.1"/>
</dbReference>
<keyword evidence="2" id="KW-0560">Oxidoreductase</keyword>
<dbReference type="Gene3D" id="3.40.50.720">
    <property type="entry name" value="NAD(P)-binding Rossmann-like Domain"/>
    <property type="match status" value="1"/>
</dbReference>
<dbReference type="Pfam" id="PF13561">
    <property type="entry name" value="adh_short_C2"/>
    <property type="match status" value="1"/>
</dbReference>
<dbReference type="SUPFAM" id="SSF51735">
    <property type="entry name" value="NAD(P)-binding Rossmann-fold domains"/>
    <property type="match status" value="1"/>
</dbReference>
<reference evidence="3" key="2">
    <citation type="submission" date="2023-12" db="EMBL/GenBank/DDBJ databases">
        <authorList>
            <person name="Sun Q."/>
            <person name="Inoue M."/>
        </authorList>
    </citation>
    <scope>NUCLEOTIDE SEQUENCE</scope>
    <source>
        <strain evidence="3">JCM 17590</strain>
    </source>
</reference>
<organism evidence="3 4">
    <name type="scientific">Gryllotalpicola daejeonensis</name>
    <dbReference type="NCBI Taxonomy" id="993087"/>
    <lineage>
        <taxon>Bacteria</taxon>
        <taxon>Bacillati</taxon>
        <taxon>Actinomycetota</taxon>
        <taxon>Actinomycetes</taxon>
        <taxon>Micrococcales</taxon>
        <taxon>Microbacteriaceae</taxon>
        <taxon>Gryllotalpicola</taxon>
    </lineage>
</organism>
<dbReference type="Proteomes" id="UP001415169">
    <property type="component" value="Unassembled WGS sequence"/>
</dbReference>
<dbReference type="PANTHER" id="PTHR43477:SF1">
    <property type="entry name" value="DIHYDROANTICAPSIN 7-DEHYDROGENASE"/>
    <property type="match status" value="1"/>
</dbReference>
<keyword evidence="4" id="KW-1185">Reference proteome</keyword>
<protein>
    <submittedName>
        <fullName evidence="3">SDR family oxidoreductase</fullName>
    </submittedName>
</protein>
<dbReference type="InterPro" id="IPR002347">
    <property type="entry name" value="SDR_fam"/>
</dbReference>
<evidence type="ECO:0000256" key="2">
    <source>
        <dbReference type="ARBA" id="ARBA00023002"/>
    </source>
</evidence>
<dbReference type="PANTHER" id="PTHR43477">
    <property type="entry name" value="DIHYDROANTICAPSIN 7-DEHYDROGENASE"/>
    <property type="match status" value="1"/>
</dbReference>
<comment type="similarity">
    <text evidence="1">Belongs to the short-chain dehydrogenases/reductases (SDR) family.</text>
</comment>
<dbReference type="InterPro" id="IPR036291">
    <property type="entry name" value="NAD(P)-bd_dom_sf"/>
</dbReference>
<evidence type="ECO:0000313" key="4">
    <source>
        <dbReference type="Proteomes" id="UP001415169"/>
    </source>
</evidence>